<protein>
    <submittedName>
        <fullName evidence="1">Uncharacterized protein</fullName>
    </submittedName>
</protein>
<dbReference type="EMBL" id="CP012333">
    <property type="protein sequence ID" value="AKV00754.1"/>
    <property type="molecule type" value="Genomic_DNA"/>
</dbReference>
<organism evidence="1 2">
    <name type="scientific">Labilithrix luteola</name>
    <dbReference type="NCBI Taxonomy" id="1391654"/>
    <lineage>
        <taxon>Bacteria</taxon>
        <taxon>Pseudomonadati</taxon>
        <taxon>Myxococcota</taxon>
        <taxon>Polyangia</taxon>
        <taxon>Polyangiales</taxon>
        <taxon>Labilitrichaceae</taxon>
        <taxon>Labilithrix</taxon>
    </lineage>
</organism>
<dbReference type="AlphaFoldDB" id="A0A0K1Q4W7"/>
<dbReference type="KEGG" id="llu:AKJ09_07417"/>
<evidence type="ECO:0000313" key="2">
    <source>
        <dbReference type="Proteomes" id="UP000064967"/>
    </source>
</evidence>
<dbReference type="Proteomes" id="UP000064967">
    <property type="component" value="Chromosome"/>
</dbReference>
<sequence>MQGHSILRCQLALKKLPRRDVENETNASRAETSFGWCCESVRSFNAGGIRSRRAPKFRKARAFLRSGSPSAPPVLARGLPLERGDPMRVLAVLQADPSANSGTQLGRL</sequence>
<name>A0A0K1Q4W7_9BACT</name>
<proteinExistence type="predicted"/>
<accession>A0A0K1Q4W7</accession>
<keyword evidence="2" id="KW-1185">Reference proteome</keyword>
<evidence type="ECO:0000313" key="1">
    <source>
        <dbReference type="EMBL" id="AKV00754.1"/>
    </source>
</evidence>
<reference evidence="1 2" key="1">
    <citation type="submission" date="2015-08" db="EMBL/GenBank/DDBJ databases">
        <authorList>
            <person name="Babu N.S."/>
            <person name="Beckwith C.J."/>
            <person name="Beseler K.G."/>
            <person name="Brison A."/>
            <person name="Carone J.V."/>
            <person name="Caskin T.P."/>
            <person name="Diamond M."/>
            <person name="Durham M.E."/>
            <person name="Foxe J.M."/>
            <person name="Go M."/>
            <person name="Henderson B.A."/>
            <person name="Jones I.B."/>
            <person name="McGettigan J.A."/>
            <person name="Micheletti S.J."/>
            <person name="Nasrallah M.E."/>
            <person name="Ortiz D."/>
            <person name="Piller C.R."/>
            <person name="Privatt S.R."/>
            <person name="Schneider S.L."/>
            <person name="Sharp S."/>
            <person name="Smith T.C."/>
            <person name="Stanton J.D."/>
            <person name="Ullery H.E."/>
            <person name="Wilson R.J."/>
            <person name="Serrano M.G."/>
            <person name="Buck G."/>
            <person name="Lee V."/>
            <person name="Wang Y."/>
            <person name="Carvalho R."/>
            <person name="Voegtly L."/>
            <person name="Shi R."/>
            <person name="Duckworth R."/>
            <person name="Johnson A."/>
            <person name="Loviza R."/>
            <person name="Walstead R."/>
            <person name="Shah Z."/>
            <person name="Kiflezghi M."/>
            <person name="Wade K."/>
            <person name="Ball S.L."/>
            <person name="Bradley K.W."/>
            <person name="Asai D.J."/>
            <person name="Bowman C.A."/>
            <person name="Russell D.A."/>
            <person name="Pope W.H."/>
            <person name="Jacobs-Sera D."/>
            <person name="Hendrix R.W."/>
            <person name="Hatfull G.F."/>
        </authorList>
    </citation>
    <scope>NUCLEOTIDE SEQUENCE [LARGE SCALE GENOMIC DNA]</scope>
    <source>
        <strain evidence="1 2">DSM 27648</strain>
    </source>
</reference>
<gene>
    <name evidence="1" type="ORF">AKJ09_07417</name>
</gene>